<evidence type="ECO:0000256" key="1">
    <source>
        <dbReference type="SAM" id="MobiDB-lite"/>
    </source>
</evidence>
<feature type="region of interest" description="Disordered" evidence="1">
    <location>
        <begin position="251"/>
        <end position="291"/>
    </location>
</feature>
<proteinExistence type="predicted"/>
<dbReference type="EMBL" id="AFBQ01000107">
    <property type="protein sequence ID" value="EHY31825.1"/>
    <property type="molecule type" value="Genomic_DNA"/>
</dbReference>
<dbReference type="Proteomes" id="UP000004956">
    <property type="component" value="Unassembled WGS sequence"/>
</dbReference>
<evidence type="ECO:0000313" key="2">
    <source>
        <dbReference type="EMBL" id="EHY31825.1"/>
    </source>
</evidence>
<feature type="region of interest" description="Disordered" evidence="1">
    <location>
        <begin position="92"/>
        <end position="169"/>
    </location>
</feature>
<name>H3KDG4_9BURK</name>
<keyword evidence="3" id="KW-1185">Reference proteome</keyword>
<reference evidence="2 3" key="1">
    <citation type="submission" date="2011-11" db="EMBL/GenBank/DDBJ databases">
        <authorList>
            <person name="Weinstock G."/>
            <person name="Sodergren E."/>
            <person name="Clifton S."/>
            <person name="Fulton L."/>
            <person name="Fulton B."/>
            <person name="Courtney L."/>
            <person name="Fronick C."/>
            <person name="Harrison M."/>
            <person name="Strong C."/>
            <person name="Farmer C."/>
            <person name="Delahaunty K."/>
            <person name="Markovic C."/>
            <person name="Hall O."/>
            <person name="Minx P."/>
            <person name="Tomlinson C."/>
            <person name="Mitreva M."/>
            <person name="Hou S."/>
            <person name="Chen J."/>
            <person name="Wollam A."/>
            <person name="Pepin K.H."/>
            <person name="Johnson M."/>
            <person name="Bhonagiri V."/>
            <person name="Zhang X."/>
            <person name="Suruliraj S."/>
            <person name="Warren W."/>
            <person name="Chinwalla A."/>
            <person name="Mardis E.R."/>
            <person name="Wilson R.K."/>
        </authorList>
    </citation>
    <scope>NUCLEOTIDE SEQUENCE [LARGE SCALE GENOMIC DNA]</scope>
    <source>
        <strain evidence="2 3">YIT 11816</strain>
    </source>
</reference>
<sequence length="291" mass="33434">MTEDRDDRESTPTYDDLPEAVLDFAEENGFSPKLVAVVGEWRDHEVFDCADDPWFLEEDADAEDDDDFPSFIMWDGEEARFADEDEAWDILDTFYEDVDVSDEDEDDEADEEDFEDAETFDDEDDADGEADDDEDRDDDYDDYDDGDGDGDEAWEDDEDEITDVEPLTGIPSSVLEFASNSGLNPKELKYCGPCGSLHVFGMGEEIDPDEDDEDWLSTYIVLDGGKVRFAEYEEGFAFFDKFEVQSAVESLSDEDLEDIFGDEDDDEDFEDFEEDDFEDDEVDEDEPERMR</sequence>
<dbReference type="PATRIC" id="fig|762967.3.peg.619"/>
<evidence type="ECO:0000313" key="3">
    <source>
        <dbReference type="Proteomes" id="UP000004956"/>
    </source>
</evidence>
<dbReference type="HOGENOM" id="CLU_956235_0_0_4"/>
<gene>
    <name evidence="2" type="ORF">HMPREF9440_00773</name>
</gene>
<dbReference type="STRING" id="762967.HMPREF9440_00773"/>
<dbReference type="AlphaFoldDB" id="H3KDG4"/>
<organism evidence="2 3">
    <name type="scientific">Sutterella parvirubra YIT 11816</name>
    <dbReference type="NCBI Taxonomy" id="762967"/>
    <lineage>
        <taxon>Bacteria</taxon>
        <taxon>Pseudomonadati</taxon>
        <taxon>Pseudomonadota</taxon>
        <taxon>Betaproteobacteria</taxon>
        <taxon>Burkholderiales</taxon>
        <taxon>Sutterellaceae</taxon>
        <taxon>Sutterella</taxon>
    </lineage>
</organism>
<accession>H3KDG4</accession>
<protein>
    <submittedName>
        <fullName evidence="2">Uncharacterized protein</fullName>
    </submittedName>
</protein>
<comment type="caution">
    <text evidence="2">The sequence shown here is derived from an EMBL/GenBank/DDBJ whole genome shotgun (WGS) entry which is preliminary data.</text>
</comment>
<dbReference type="RefSeq" id="WP_008541448.1">
    <property type="nucleotide sequence ID" value="NZ_JH604918.1"/>
</dbReference>
<feature type="compositionally biased region" description="Acidic residues" evidence="1">
    <location>
        <begin position="92"/>
        <end position="163"/>
    </location>
</feature>